<dbReference type="EMBL" id="JARBHA010000018">
    <property type="protein sequence ID" value="KAJ9673859.1"/>
    <property type="molecule type" value="Genomic_DNA"/>
</dbReference>
<dbReference type="GO" id="GO:0003735">
    <property type="term" value="F:structural constituent of ribosome"/>
    <property type="evidence" value="ECO:0007669"/>
    <property type="project" value="InterPro"/>
</dbReference>
<dbReference type="PANTHER" id="PTHR10544">
    <property type="entry name" value="60S RIBOSOMAL PROTEIN L28"/>
    <property type="match status" value="1"/>
</dbReference>
<keyword evidence="2" id="KW-0689">Ribosomal protein</keyword>
<name>A0AA38YNZ3_VITRO</name>
<evidence type="ECO:0000256" key="2">
    <source>
        <dbReference type="ARBA" id="ARBA00022980"/>
    </source>
</evidence>
<dbReference type="AlphaFoldDB" id="A0AA38YNZ3"/>
<sequence>MPPKTLAGKGEMATVPGQLIWEIFKKNSFLVKEFGDNTASVQFSKESNNLYNVNSYKHSRLANRKTVTIPGGKDDVQKVQWEVLEAKIGNWIHFMRRKTPKERFCTCLSE</sequence>
<proteinExistence type="inferred from homology"/>
<feature type="domain" description="Ribosomal eL28/Mak16" evidence="4">
    <location>
        <begin position="19"/>
        <end position="73"/>
    </location>
</feature>
<evidence type="ECO:0000313" key="5">
    <source>
        <dbReference type="EMBL" id="KAJ9673859.1"/>
    </source>
</evidence>
<dbReference type="Proteomes" id="UP001168098">
    <property type="component" value="Unassembled WGS sequence"/>
</dbReference>
<dbReference type="Pfam" id="PF01778">
    <property type="entry name" value="Ribosomal_L28e"/>
    <property type="match status" value="1"/>
</dbReference>
<comment type="similarity">
    <text evidence="1">Belongs to the eukaryotic ribosomal protein eL28 family.</text>
</comment>
<reference evidence="5 6" key="1">
    <citation type="journal article" date="2023" name="BMC Biotechnol.">
        <title>Vitis rotundifolia cv Carlos genome sequencing.</title>
        <authorList>
            <person name="Huff M."/>
            <person name="Hulse-Kemp A."/>
            <person name="Scheffler B."/>
            <person name="Youngblood R."/>
            <person name="Simpson S."/>
            <person name="Babiker E."/>
            <person name="Staton M."/>
        </authorList>
    </citation>
    <scope>NUCLEOTIDE SEQUENCE [LARGE SCALE GENOMIC DNA]</scope>
    <source>
        <tissue evidence="5">Leaf</tissue>
    </source>
</reference>
<dbReference type="GO" id="GO:0005840">
    <property type="term" value="C:ribosome"/>
    <property type="evidence" value="ECO:0007669"/>
    <property type="project" value="UniProtKB-KW"/>
</dbReference>
<organism evidence="5 6">
    <name type="scientific">Vitis rotundifolia</name>
    <name type="common">Muscadine grape</name>
    <dbReference type="NCBI Taxonomy" id="103349"/>
    <lineage>
        <taxon>Eukaryota</taxon>
        <taxon>Viridiplantae</taxon>
        <taxon>Streptophyta</taxon>
        <taxon>Embryophyta</taxon>
        <taxon>Tracheophyta</taxon>
        <taxon>Spermatophyta</taxon>
        <taxon>Magnoliopsida</taxon>
        <taxon>eudicotyledons</taxon>
        <taxon>Gunneridae</taxon>
        <taxon>Pentapetalae</taxon>
        <taxon>rosids</taxon>
        <taxon>Vitales</taxon>
        <taxon>Vitaceae</taxon>
        <taxon>Viteae</taxon>
        <taxon>Vitis</taxon>
    </lineage>
</organism>
<gene>
    <name evidence="5" type="ORF">PVL29_023421</name>
</gene>
<evidence type="ECO:0000259" key="4">
    <source>
        <dbReference type="Pfam" id="PF01778"/>
    </source>
</evidence>
<evidence type="ECO:0000256" key="3">
    <source>
        <dbReference type="ARBA" id="ARBA00023274"/>
    </source>
</evidence>
<evidence type="ECO:0000313" key="6">
    <source>
        <dbReference type="Proteomes" id="UP001168098"/>
    </source>
</evidence>
<keyword evidence="3" id="KW-0687">Ribonucleoprotein</keyword>
<dbReference type="Gene3D" id="3.30.390.110">
    <property type="match status" value="1"/>
</dbReference>
<dbReference type="InterPro" id="IPR002672">
    <property type="entry name" value="Ribosomal_eL28"/>
</dbReference>
<protein>
    <recommendedName>
        <fullName evidence="4">Ribosomal eL28/Mak16 domain-containing protein</fullName>
    </recommendedName>
</protein>
<dbReference type="InterPro" id="IPR029004">
    <property type="entry name" value="Ribosomal_eL28/Mak16"/>
</dbReference>
<dbReference type="GO" id="GO:0006412">
    <property type="term" value="P:translation"/>
    <property type="evidence" value="ECO:0007669"/>
    <property type="project" value="InterPro"/>
</dbReference>
<accession>A0AA38YNZ3</accession>
<comment type="caution">
    <text evidence="5">The sequence shown here is derived from an EMBL/GenBank/DDBJ whole genome shotgun (WGS) entry which is preliminary data.</text>
</comment>
<dbReference type="GO" id="GO:1990904">
    <property type="term" value="C:ribonucleoprotein complex"/>
    <property type="evidence" value="ECO:0007669"/>
    <property type="project" value="UniProtKB-KW"/>
</dbReference>
<keyword evidence="6" id="KW-1185">Reference proteome</keyword>
<evidence type="ECO:0000256" key="1">
    <source>
        <dbReference type="ARBA" id="ARBA00007926"/>
    </source>
</evidence>